<dbReference type="EMBL" id="SHBE01000005">
    <property type="protein sequence ID" value="RZO26302.1"/>
    <property type="molecule type" value="Genomic_DNA"/>
</dbReference>
<proteinExistence type="predicted"/>
<protein>
    <submittedName>
        <fullName evidence="1">Uncharacterized protein</fullName>
    </submittedName>
</protein>
<dbReference type="Proteomes" id="UP000315825">
    <property type="component" value="Unassembled WGS sequence"/>
</dbReference>
<evidence type="ECO:0000313" key="2">
    <source>
        <dbReference type="Proteomes" id="UP000315825"/>
    </source>
</evidence>
<sequence length="544" mass="62564">MKPNVTISKNGEVQSNNEFVKKFNDKLFQLEKEFTNKIDGFLDANKNQPFIFLSAILSRSIHQSKIYYDYCLLKNISEFLDNGYQIDYIEIGPELHETIQQIKKIDSEKISKFAVISDNTNEVNNLLRLVKFLIIKLFQITLIRTNFNQSKNIGECKGLFSSYVFKGAARQNYYFGNELNSENSESAFCPVIIDTSLSDLFSTISELKKIKSPLIFKEHYLSLKDVLKGLAHYSNERRFSKDCVKTGSIDFLISKHLSNALFNTQSLEAHLNMFGFSKLFSKVDIPRKLIVSWENQASEKAIIYSARNHTDTETIGYISRPIKQNEFNLISSEQEVKNCLCPSRLFVTGKSALKKFHETNPKLNVSLGPNLRFRWNGDAHKKIKDPVERQNLIFLFPGENKLFESLEQIVDELIEANIHTQFNFYAKLHPYFKHTKGLNNNIELVDQKIEDFPNGAIVVSTASIAALESAAKGFRTVLFIEQYNEWETALHSSSENYSIPTFKDTSELIKIINENSHFTSIDTEKIENAFFNNSINEGLDFFYK</sequence>
<reference evidence="1 2" key="1">
    <citation type="submission" date="2019-02" db="EMBL/GenBank/DDBJ databases">
        <title>Prokaryotic population dynamics and viral predation in marine succession experiment using metagenomics: the confinement effect.</title>
        <authorList>
            <person name="Haro-Moreno J.M."/>
            <person name="Rodriguez-Valera F."/>
            <person name="Lopez-Perez M."/>
        </authorList>
    </citation>
    <scope>NUCLEOTIDE SEQUENCE [LARGE SCALE GENOMIC DNA]</scope>
    <source>
        <strain evidence="1">MED-G159</strain>
    </source>
</reference>
<organism evidence="1 2">
    <name type="scientific">SAR86 cluster bacterium</name>
    <dbReference type="NCBI Taxonomy" id="2030880"/>
    <lineage>
        <taxon>Bacteria</taxon>
        <taxon>Pseudomonadati</taxon>
        <taxon>Pseudomonadota</taxon>
        <taxon>Gammaproteobacteria</taxon>
        <taxon>SAR86 cluster</taxon>
    </lineage>
</organism>
<name>A0A520MYJ0_9GAMM</name>
<evidence type="ECO:0000313" key="1">
    <source>
        <dbReference type="EMBL" id="RZO26302.1"/>
    </source>
</evidence>
<comment type="caution">
    <text evidence="1">The sequence shown here is derived from an EMBL/GenBank/DDBJ whole genome shotgun (WGS) entry which is preliminary data.</text>
</comment>
<gene>
    <name evidence="1" type="ORF">EVA92_03305</name>
</gene>
<dbReference type="AlphaFoldDB" id="A0A520MYJ0"/>
<accession>A0A520MYJ0</accession>